<dbReference type="PANTHER" id="PTHR45527">
    <property type="entry name" value="NONRIBOSOMAL PEPTIDE SYNTHETASE"/>
    <property type="match status" value="1"/>
</dbReference>
<sequence>MNRILPPALDSVALSVLDDRDHHTLVVDYNATEAPYPSSETVIDLFRAQAARTPDAEAIRYGTDALTYRQLEQRANQMAGHLASSDVGPGRCVAVFMEHSIEVVVAILGILKSGAAYVPLDAATPKGRIATILKDIAEGTDGTPPFTITQSHLQSDLPHELADVFILDADFRTISQQPSTDRPSSATPDGTAYIIFTSGSTGVPKGVMISHRSLVNYIWWAAGVYSAGESLAWPLFSSLAFDLTVTTLFTPLISGGRIVVYRGDPGAQSMVVLKVVDDNAVDIVKLTPAHLAMIRDRDLRATRLRKFIVGGEDFKTELARDITRAIPHPIEIYNEYGPTEATVGCMIHRFDMDRDQHPSVPIGVPAANAGIYVLNEAHQPVPPGVIGEMFIAGDGLAKGYFNRLELTGERFLMTTDPRDGTSKLRLYRTGDLARWSSEGRLDFLGRADHQVKVGGARVELGEIEARLMKHPLVHDCAVVATAAPAAKAATQVRYCERCGVSSDMPGTTYDANGVCNLCQAFDTYVEKAQAYFKTPDDLQSLIVEMKANRKGPYDCIVLLSGGKDSSFMLCKLVAMGVKPLTFTLDNGFISEDAKANIRRLVSGLGVDHHWGSTPHMNEIFVDSLKRFANVCNGCFKTIYTLATNFARENGIGYIVTGLSRGQFFETRLTEEVFKRDDYDPSRLDALVTEARKEYHRREDAVSRYLDVDVFRNDSIFEEVKFIDFYRYWSVPLEDMLEFLKTQAGWSRPSDTGRSTNCLINDVGIYIHKKQRGYHNYALPYSWDVRLGQKTRDEAIDELNDELDVPRIKEIMAQIGYVEPIAAEDGIARLVAYYVSPQNVSVADLRAHLAEELPDAMIPTHFVRLERLPLTTNGKVDRAALPEPTGDNIQPAEEFIAPSSETEKTLAALWCDLLKVDSIGRNDNFFSLGGHSLLVMRAVSRLRETFGVDVQLRNLFERPTVAGLAEVIDGMLWMAEARAPSTSEGPREEIEI</sequence>
<evidence type="ECO:0000313" key="4">
    <source>
        <dbReference type="EMBL" id="EIM28952.1"/>
    </source>
</evidence>
<gene>
    <name evidence="4" type="ORF">MicloDRAFT_00026000</name>
</gene>
<evidence type="ECO:0000256" key="2">
    <source>
        <dbReference type="ARBA" id="ARBA00022553"/>
    </source>
</evidence>
<dbReference type="eggNOG" id="COG1020">
    <property type="taxonomic scope" value="Bacteria"/>
</dbReference>
<dbReference type="Proteomes" id="UP000003947">
    <property type="component" value="Unassembled WGS sequence"/>
</dbReference>
<keyword evidence="1" id="KW-0596">Phosphopantetheine</keyword>
<dbReference type="InterPro" id="IPR045851">
    <property type="entry name" value="AMP-bd_C_sf"/>
</dbReference>
<dbReference type="GO" id="GO:0031177">
    <property type="term" value="F:phosphopantetheine binding"/>
    <property type="evidence" value="ECO:0007669"/>
    <property type="project" value="InterPro"/>
</dbReference>
<dbReference type="SUPFAM" id="SSF47336">
    <property type="entry name" value="ACP-like"/>
    <property type="match status" value="1"/>
</dbReference>
<dbReference type="SMART" id="SM00823">
    <property type="entry name" value="PKS_PP"/>
    <property type="match status" value="1"/>
</dbReference>
<keyword evidence="5" id="KW-1185">Reference proteome</keyword>
<dbReference type="RefSeq" id="WP_009491688.1">
    <property type="nucleotide sequence ID" value="NZ_CP141048.1"/>
</dbReference>
<dbReference type="FunFam" id="3.40.50.980:FF:000001">
    <property type="entry name" value="Non-ribosomal peptide synthetase"/>
    <property type="match status" value="1"/>
</dbReference>
<dbReference type="NCBIfam" id="TIGR01733">
    <property type="entry name" value="AA-adenyl-dom"/>
    <property type="match status" value="1"/>
</dbReference>
<evidence type="ECO:0000256" key="1">
    <source>
        <dbReference type="ARBA" id="ARBA00022450"/>
    </source>
</evidence>
<dbReference type="GO" id="GO:0072330">
    <property type="term" value="P:monocarboxylic acid biosynthetic process"/>
    <property type="evidence" value="ECO:0007669"/>
    <property type="project" value="UniProtKB-ARBA"/>
</dbReference>
<feature type="domain" description="Carrier" evidence="3">
    <location>
        <begin position="896"/>
        <end position="971"/>
    </location>
</feature>
<dbReference type="InterPro" id="IPR010071">
    <property type="entry name" value="AA_adenyl_dom"/>
</dbReference>
<dbReference type="PROSITE" id="PS50075">
    <property type="entry name" value="CARRIER"/>
    <property type="match status" value="1"/>
</dbReference>
<dbReference type="Gene3D" id="2.30.38.10">
    <property type="entry name" value="Luciferase, Domain 3"/>
    <property type="match status" value="1"/>
</dbReference>
<dbReference type="InterPro" id="IPR020806">
    <property type="entry name" value="PKS_PP-bd"/>
</dbReference>
<dbReference type="InterPro" id="IPR036736">
    <property type="entry name" value="ACP-like_sf"/>
</dbReference>
<evidence type="ECO:0000313" key="5">
    <source>
        <dbReference type="Proteomes" id="UP000003947"/>
    </source>
</evidence>
<dbReference type="GO" id="GO:0044550">
    <property type="term" value="P:secondary metabolite biosynthetic process"/>
    <property type="evidence" value="ECO:0007669"/>
    <property type="project" value="TreeGrafter"/>
</dbReference>
<dbReference type="Gene3D" id="1.10.1200.10">
    <property type="entry name" value="ACP-like"/>
    <property type="match status" value="1"/>
</dbReference>
<dbReference type="Gene3D" id="3.40.50.980">
    <property type="match status" value="2"/>
</dbReference>
<dbReference type="InterPro" id="IPR006162">
    <property type="entry name" value="Ppantetheine_attach_site"/>
</dbReference>
<evidence type="ECO:0000259" key="3">
    <source>
        <dbReference type="PROSITE" id="PS50075"/>
    </source>
</evidence>
<dbReference type="Pfam" id="PF00501">
    <property type="entry name" value="AMP-binding"/>
    <property type="match status" value="1"/>
</dbReference>
<dbReference type="EMBL" id="JH660642">
    <property type="protein sequence ID" value="EIM28952.1"/>
    <property type="molecule type" value="Genomic_DNA"/>
</dbReference>
<dbReference type="PROSITE" id="PS00012">
    <property type="entry name" value="PHOSPHOPANTETHEINE"/>
    <property type="match status" value="1"/>
</dbReference>
<protein>
    <submittedName>
        <fullName evidence="4">Amino acid adenylation enzyme/thioester reductase family protein</fullName>
    </submittedName>
</protein>
<dbReference type="Pfam" id="PF13193">
    <property type="entry name" value="AMP-binding_C"/>
    <property type="match status" value="1"/>
</dbReference>
<dbReference type="HOGENOM" id="CLU_000022_2_4_5"/>
<dbReference type="GO" id="GO:0043041">
    <property type="term" value="P:amino acid activation for nonribosomal peptide biosynthetic process"/>
    <property type="evidence" value="ECO:0007669"/>
    <property type="project" value="TreeGrafter"/>
</dbReference>
<organism evidence="4 5">
    <name type="scientific">Microvirga lotononidis</name>
    <dbReference type="NCBI Taxonomy" id="864069"/>
    <lineage>
        <taxon>Bacteria</taxon>
        <taxon>Pseudomonadati</taxon>
        <taxon>Pseudomonadota</taxon>
        <taxon>Alphaproteobacteria</taxon>
        <taxon>Hyphomicrobiales</taxon>
        <taxon>Methylobacteriaceae</taxon>
        <taxon>Microvirga</taxon>
    </lineage>
</organism>
<dbReference type="PROSITE" id="PS00455">
    <property type="entry name" value="AMP_BINDING"/>
    <property type="match status" value="1"/>
</dbReference>
<dbReference type="Gene3D" id="3.30.300.30">
    <property type="match status" value="2"/>
</dbReference>
<dbReference type="Pfam" id="PF00550">
    <property type="entry name" value="PP-binding"/>
    <property type="match status" value="1"/>
</dbReference>
<dbReference type="PANTHER" id="PTHR45527:SF1">
    <property type="entry name" value="FATTY ACID SYNTHASE"/>
    <property type="match status" value="1"/>
</dbReference>
<dbReference type="InterPro" id="IPR020845">
    <property type="entry name" value="AMP-binding_CS"/>
</dbReference>
<dbReference type="InterPro" id="IPR009081">
    <property type="entry name" value="PP-bd_ACP"/>
</dbReference>
<reference evidence="4 5" key="1">
    <citation type="submission" date="2012-02" db="EMBL/GenBank/DDBJ databases">
        <title>Improved High-Quality Draft sequence of Microvirga sp. WSM3557.</title>
        <authorList>
            <consortium name="US DOE Joint Genome Institute"/>
            <person name="Lucas S."/>
            <person name="Han J."/>
            <person name="Lapidus A."/>
            <person name="Cheng J.-F."/>
            <person name="Goodwin L."/>
            <person name="Pitluck S."/>
            <person name="Peters L."/>
            <person name="Zhang X."/>
            <person name="Detter J.C."/>
            <person name="Han C."/>
            <person name="Tapia R."/>
            <person name="Land M."/>
            <person name="Hauser L."/>
            <person name="Kyrpides N."/>
            <person name="Ivanova N."/>
            <person name="Pagani I."/>
            <person name="Brau L."/>
            <person name="Yates R."/>
            <person name="O'Hara G."/>
            <person name="Rui T."/>
            <person name="Howieson J."/>
            <person name="Reeve W."/>
            <person name="Woyke T."/>
        </authorList>
    </citation>
    <scope>NUCLEOTIDE SEQUENCE [LARGE SCALE GENOMIC DNA]</scope>
    <source>
        <strain evidence="4 5">WSM3557</strain>
    </source>
</reference>
<dbReference type="PATRIC" id="fig|864069.3.peg.2811"/>
<dbReference type="SUPFAM" id="SSF52402">
    <property type="entry name" value="Adenine nucleotide alpha hydrolases-like"/>
    <property type="match status" value="1"/>
</dbReference>
<dbReference type="AlphaFoldDB" id="I4YYB0"/>
<name>I4YYB0_9HYPH</name>
<dbReference type="InterPro" id="IPR014729">
    <property type="entry name" value="Rossmann-like_a/b/a_fold"/>
</dbReference>
<dbReference type="InterPro" id="IPR000873">
    <property type="entry name" value="AMP-dep_synth/lig_dom"/>
</dbReference>
<dbReference type="GO" id="GO:0005737">
    <property type="term" value="C:cytoplasm"/>
    <property type="evidence" value="ECO:0007669"/>
    <property type="project" value="TreeGrafter"/>
</dbReference>
<keyword evidence="2" id="KW-0597">Phosphoprotein</keyword>
<dbReference type="STRING" id="864069.MicloDRAFT_00026000"/>
<dbReference type="InterPro" id="IPR025110">
    <property type="entry name" value="AMP-bd_C"/>
</dbReference>
<proteinExistence type="predicted"/>
<dbReference type="SUPFAM" id="SSF56801">
    <property type="entry name" value="Acetyl-CoA synthetase-like"/>
    <property type="match status" value="1"/>
</dbReference>
<accession>I4YYB0</accession>
<dbReference type="FunFam" id="1.10.1200.10:FF:000016">
    <property type="entry name" value="Non-ribosomal peptide synthase"/>
    <property type="match status" value="1"/>
</dbReference>
<dbReference type="Gene3D" id="3.40.50.620">
    <property type="entry name" value="HUPs"/>
    <property type="match status" value="1"/>
</dbReference>